<dbReference type="PANTHER" id="PTHR47941">
    <property type="entry name" value="PENTATRICOPEPTIDE REPEAT-CONTAINING PROTEIN 3, MITOCHONDRIAL"/>
    <property type="match status" value="1"/>
</dbReference>
<feature type="repeat" description="PPR" evidence="3">
    <location>
        <begin position="428"/>
        <end position="462"/>
    </location>
</feature>
<feature type="repeat" description="PPR" evidence="3">
    <location>
        <begin position="214"/>
        <end position="248"/>
    </location>
</feature>
<dbReference type="EMBL" id="JAINDJ010000002">
    <property type="protein sequence ID" value="KAG9459892.1"/>
    <property type="molecule type" value="Genomic_DNA"/>
</dbReference>
<feature type="repeat" description="PPR" evidence="3">
    <location>
        <begin position="556"/>
        <end position="586"/>
    </location>
</feature>
<evidence type="ECO:0000256" key="4">
    <source>
        <dbReference type="SAM" id="MobiDB-lite"/>
    </source>
</evidence>
<dbReference type="Proteomes" id="UP000825729">
    <property type="component" value="Unassembled WGS sequence"/>
</dbReference>
<feature type="repeat" description="PPR" evidence="3">
    <location>
        <begin position="521"/>
        <end position="555"/>
    </location>
</feature>
<organism evidence="5 6">
    <name type="scientific">Aristolochia fimbriata</name>
    <name type="common">White veined hardy Dutchman's pipe vine</name>
    <dbReference type="NCBI Taxonomy" id="158543"/>
    <lineage>
        <taxon>Eukaryota</taxon>
        <taxon>Viridiplantae</taxon>
        <taxon>Streptophyta</taxon>
        <taxon>Embryophyta</taxon>
        <taxon>Tracheophyta</taxon>
        <taxon>Spermatophyta</taxon>
        <taxon>Magnoliopsida</taxon>
        <taxon>Magnoliidae</taxon>
        <taxon>Piperales</taxon>
        <taxon>Aristolochiaceae</taxon>
        <taxon>Aristolochia</taxon>
    </lineage>
</organism>
<dbReference type="PROSITE" id="PS51375">
    <property type="entry name" value="PPR"/>
    <property type="match status" value="14"/>
</dbReference>
<dbReference type="Pfam" id="PF13041">
    <property type="entry name" value="PPR_2"/>
    <property type="match status" value="6"/>
</dbReference>
<accession>A0AAV7FFA2</accession>
<dbReference type="NCBIfam" id="TIGR00756">
    <property type="entry name" value="PPR"/>
    <property type="match status" value="13"/>
</dbReference>
<name>A0AAV7FFA2_ARIFI</name>
<reference evidence="5 6" key="1">
    <citation type="submission" date="2021-07" db="EMBL/GenBank/DDBJ databases">
        <title>The Aristolochia fimbriata genome: insights into angiosperm evolution, floral development and chemical biosynthesis.</title>
        <authorList>
            <person name="Jiao Y."/>
        </authorList>
    </citation>
    <scope>NUCLEOTIDE SEQUENCE [LARGE SCALE GENOMIC DNA]</scope>
    <source>
        <strain evidence="5">IBCAS-2021</strain>
        <tissue evidence="5">Leaf</tissue>
    </source>
</reference>
<comment type="caution">
    <text evidence="5">The sequence shown here is derived from an EMBL/GenBank/DDBJ whole genome shotgun (WGS) entry which is preliminary data.</text>
</comment>
<keyword evidence="6" id="KW-1185">Reference proteome</keyword>
<feature type="repeat" description="PPR" evidence="3">
    <location>
        <begin position="144"/>
        <end position="178"/>
    </location>
</feature>
<comment type="similarity">
    <text evidence="1">Belongs to the PPR family. P subfamily.</text>
</comment>
<feature type="repeat" description="PPR" evidence="3">
    <location>
        <begin position="625"/>
        <end position="659"/>
    </location>
</feature>
<dbReference type="AlphaFoldDB" id="A0AAV7FFA2"/>
<dbReference type="InterPro" id="IPR011990">
    <property type="entry name" value="TPR-like_helical_dom_sf"/>
</dbReference>
<feature type="repeat" description="PPR" evidence="3">
    <location>
        <begin position="590"/>
        <end position="624"/>
    </location>
</feature>
<feature type="region of interest" description="Disordered" evidence="4">
    <location>
        <begin position="811"/>
        <end position="837"/>
    </location>
</feature>
<feature type="repeat" description="PPR" evidence="3">
    <location>
        <begin position="463"/>
        <end position="497"/>
    </location>
</feature>
<feature type="repeat" description="PPR" evidence="3">
    <location>
        <begin position="179"/>
        <end position="213"/>
    </location>
</feature>
<dbReference type="Pfam" id="PF01535">
    <property type="entry name" value="PPR"/>
    <property type="match status" value="2"/>
</dbReference>
<dbReference type="Gene3D" id="1.25.40.10">
    <property type="entry name" value="Tetratricopeptide repeat domain"/>
    <property type="match status" value="7"/>
</dbReference>
<feature type="repeat" description="PPR" evidence="3">
    <location>
        <begin position="393"/>
        <end position="427"/>
    </location>
</feature>
<evidence type="ECO:0000313" key="6">
    <source>
        <dbReference type="Proteomes" id="UP000825729"/>
    </source>
</evidence>
<proteinExistence type="inferred from homology"/>
<protein>
    <recommendedName>
        <fullName evidence="7">Pentatricopeptide repeat-containing protein</fullName>
    </recommendedName>
</protein>
<feature type="repeat" description="PPR" evidence="3">
    <location>
        <begin position="249"/>
        <end position="279"/>
    </location>
</feature>
<gene>
    <name evidence="5" type="ORF">H6P81_004400</name>
</gene>
<dbReference type="InterPro" id="IPR002885">
    <property type="entry name" value="PPR_rpt"/>
</dbReference>
<evidence type="ECO:0000256" key="3">
    <source>
        <dbReference type="PROSITE-ProRule" id="PRU00708"/>
    </source>
</evidence>
<feature type="repeat" description="PPR" evidence="3">
    <location>
        <begin position="358"/>
        <end position="392"/>
    </location>
</feature>
<evidence type="ECO:0008006" key="7">
    <source>
        <dbReference type="Google" id="ProtNLM"/>
    </source>
</evidence>
<dbReference type="Pfam" id="PF12854">
    <property type="entry name" value="PPR_1"/>
    <property type="match status" value="2"/>
</dbReference>
<keyword evidence="2" id="KW-0677">Repeat</keyword>
<feature type="repeat" description="PPR" evidence="3">
    <location>
        <begin position="288"/>
        <end position="322"/>
    </location>
</feature>
<evidence type="ECO:0000313" key="5">
    <source>
        <dbReference type="EMBL" id="KAG9459892.1"/>
    </source>
</evidence>
<evidence type="ECO:0000256" key="2">
    <source>
        <dbReference type="ARBA" id="ARBA00022737"/>
    </source>
</evidence>
<evidence type="ECO:0000256" key="1">
    <source>
        <dbReference type="ARBA" id="ARBA00007626"/>
    </source>
</evidence>
<feature type="repeat" description="PPR" evidence="3">
    <location>
        <begin position="323"/>
        <end position="357"/>
    </location>
</feature>
<sequence>MAVDHLAKTHLRRKSRIHGSCWYLFKRILSSPSPKPSQDAIVATVRVLAQERMLPELDILHQLLMGLRPDVARVSLASLAGASARYNALQGAISQFQSLRANFPSQPPSVRLYNLLLECALKQNRTDLISFLYKDMICSRTSPDTYTFNILVSSLCEFGCMDDARNLFEKMHLKGCKPNEFSFGILADGYCKCGDSIKALELVDQMGSFGCSPNHVIYNTLVAGFCKEGKIEEADKLVERMRSEGIFPNVVTFNSRISALCKSGKVLEALDIFRDMENGDGVELPKPNLITYNVVLDGFCKGGMLDEAEKLIKIMKKVGSFNKLETYNIWLSGLVRNRKLLEARSVLDEMVDNGVQPNSYSYNIVIDGLCKEGMVLDTRSVMNLMKTNGVPPDVVTYSTIINGFCSKGRVFEANRILEEMIQRGCSPNTVTCNILLQSLWKQRKVLEAEKLLQKMNERGYGLDIVTCNIVIDGLCKNGKLDKAIEIVDEMWIHGSAALGELGNAFLGLVDSSNIRNKCFPDLVSYTTVISGLCKAGRLDEAKKKFLEMMSKSITPDSAVYDIFINTFSKHGKLSSALHVLRDMEKNCNPSSKSYNFLIQGLASKNQIDKMNNLLTEMQEKKIVPDVFIYNSLINCLCDGGKVGEAATLLQEMLQKGIIPNISSFSLLIKGFCEEGDFESAQEIFEISLTILGQKKPLYRVVFNELVSKGEFSKATELLDMAMERAVGVEGFLYKHLIEELCKKFQLEEAIGILNKMISKGYTFDPATFMPVIDGLANSGKKYDSDKLSGIMIDMAARRDKLKWKYSYPPGLRPTGKGTQTESCSEKEATRRKRKTRVPEHDWQAILHRDDGSGMAMRVLKRVQKGWGQGSIPSLKPKKNDLLDEWDTFV</sequence>